<keyword evidence="3" id="KW-1185">Reference proteome</keyword>
<feature type="chain" id="PRO_5040195273" evidence="1">
    <location>
        <begin position="25"/>
        <end position="188"/>
    </location>
</feature>
<accession>A0A9N9B737</accession>
<evidence type="ECO:0000313" key="2">
    <source>
        <dbReference type="EMBL" id="CAG8557697.1"/>
    </source>
</evidence>
<dbReference type="OrthoDB" id="10375771at2759"/>
<dbReference type="AlphaFoldDB" id="A0A9N9B737"/>
<reference evidence="2" key="1">
    <citation type="submission" date="2021-06" db="EMBL/GenBank/DDBJ databases">
        <authorList>
            <person name="Kallberg Y."/>
            <person name="Tangrot J."/>
            <person name="Rosling A."/>
        </authorList>
    </citation>
    <scope>NUCLEOTIDE SEQUENCE</scope>
    <source>
        <strain evidence="2">IA702</strain>
    </source>
</reference>
<feature type="signal peptide" evidence="1">
    <location>
        <begin position="1"/>
        <end position="24"/>
    </location>
</feature>
<dbReference type="EMBL" id="CAJVPJ010000807">
    <property type="protein sequence ID" value="CAG8557697.1"/>
    <property type="molecule type" value="Genomic_DNA"/>
</dbReference>
<proteinExistence type="predicted"/>
<protein>
    <submittedName>
        <fullName evidence="2">4836_t:CDS:1</fullName>
    </submittedName>
</protein>
<dbReference type="Proteomes" id="UP000789572">
    <property type="component" value="Unassembled WGS sequence"/>
</dbReference>
<evidence type="ECO:0000256" key="1">
    <source>
        <dbReference type="SAM" id="SignalP"/>
    </source>
</evidence>
<comment type="caution">
    <text evidence="2">The sequence shown here is derived from an EMBL/GenBank/DDBJ whole genome shotgun (WGS) entry which is preliminary data.</text>
</comment>
<keyword evidence="1" id="KW-0732">Signal</keyword>
<sequence length="188" mass="21233">MSKTVCLIFLLVTLLAVISTPTAAAGLEKKWDNNNCCPIAQCVFKKKHKKRWSNDDDDDNKKIKHKFDGFIQFVDTFNDQLYVSGFLDYEKPKKKVAADDLDPEFDVHVTDCNDFSFENIEGGLDLDNIKKIFDLPFATVINDGKKVKDLVGKCCIVAKDKDDFKHKVVGVAKVKQTVTCEPNPQIDL</sequence>
<gene>
    <name evidence="2" type="ORF">POCULU_LOCUS5350</name>
</gene>
<organism evidence="2 3">
    <name type="scientific">Paraglomus occultum</name>
    <dbReference type="NCBI Taxonomy" id="144539"/>
    <lineage>
        <taxon>Eukaryota</taxon>
        <taxon>Fungi</taxon>
        <taxon>Fungi incertae sedis</taxon>
        <taxon>Mucoromycota</taxon>
        <taxon>Glomeromycotina</taxon>
        <taxon>Glomeromycetes</taxon>
        <taxon>Paraglomerales</taxon>
        <taxon>Paraglomeraceae</taxon>
        <taxon>Paraglomus</taxon>
    </lineage>
</organism>
<name>A0A9N9B737_9GLOM</name>
<evidence type="ECO:0000313" key="3">
    <source>
        <dbReference type="Proteomes" id="UP000789572"/>
    </source>
</evidence>